<dbReference type="GO" id="GO:0006152">
    <property type="term" value="P:purine nucleoside catabolic process"/>
    <property type="evidence" value="ECO:0007669"/>
    <property type="project" value="TreeGrafter"/>
</dbReference>
<evidence type="ECO:0000313" key="6">
    <source>
        <dbReference type="EMBL" id="AIG55995.1"/>
    </source>
</evidence>
<feature type="signal peptide" evidence="4">
    <location>
        <begin position="1"/>
        <end position="20"/>
    </location>
</feature>
<dbReference type="EMBL" id="JNBR01000585">
    <property type="protein sequence ID" value="OQR90717.1"/>
    <property type="molecule type" value="Genomic_DNA"/>
</dbReference>
<protein>
    <submittedName>
        <fullName evidence="7">Inosineuridine preferring nucleoside hydrolase family protein</fullName>
    </submittedName>
    <submittedName>
        <fullName evidence="6">Secreted protein</fullName>
    </submittedName>
</protein>
<dbReference type="PANTHER" id="PTHR12304">
    <property type="entry name" value="INOSINE-URIDINE PREFERRING NUCLEOSIDE HYDROLASE"/>
    <property type="match status" value="1"/>
</dbReference>
<evidence type="ECO:0000313" key="8">
    <source>
        <dbReference type="Proteomes" id="UP000243579"/>
    </source>
</evidence>
<dbReference type="STRING" id="1202772.A0A0A7CNG4"/>
<evidence type="ECO:0000256" key="1">
    <source>
        <dbReference type="ARBA" id="ARBA00009176"/>
    </source>
</evidence>
<dbReference type="Proteomes" id="UP000243579">
    <property type="component" value="Unassembled WGS sequence"/>
</dbReference>
<evidence type="ECO:0000256" key="4">
    <source>
        <dbReference type="SAM" id="SignalP"/>
    </source>
</evidence>
<dbReference type="Gene3D" id="3.90.245.10">
    <property type="entry name" value="Ribonucleoside hydrolase-like"/>
    <property type="match status" value="1"/>
</dbReference>
<proteinExistence type="inferred from homology"/>
<dbReference type="Pfam" id="PF01156">
    <property type="entry name" value="IU_nuc_hydro"/>
    <property type="match status" value="1"/>
</dbReference>
<sequence length="386" mass="42228">MVSFFGRLTHLALIAASALAGNLFDSEVITTNTCTKPGATPTVVIIDADMDDIVALLYLFKEPTVNVTAVIVDGDGWAHLEEGLESVLRTVEFSGMTGRVQVGAGARYNMVNNATHGHVYQDSVPDDIICGRNDVDSVLHLRDQFLFRPRNLYNSSVPLEEGWKVLQKHLNSGSTQVLSTGTFTTLNLLRLNDATTFDKISNLVVMGGAVHAPGNLWSVPENKVAEFNIYLDPQAARDVFASSAAKKMKLVGLDVTDKYPIERSYLEDLAKATAKDAQFVSKLMDVTEHQCFPDRFFTTFHFWDPLAAGVMVDPSLVTFDTANMEVVANTPINKTVDGWTKINPAGAAITYARNITQDNADRFAAHLLKNLNSDCISRVPITKPAC</sequence>
<dbReference type="InterPro" id="IPR036452">
    <property type="entry name" value="Ribo_hydro-like"/>
</dbReference>
<evidence type="ECO:0000256" key="2">
    <source>
        <dbReference type="ARBA" id="ARBA00022801"/>
    </source>
</evidence>
<gene>
    <name evidence="7" type="ORF">ACHHYP_05300</name>
</gene>
<evidence type="ECO:0000313" key="7">
    <source>
        <dbReference type="EMBL" id="OQR90717.1"/>
    </source>
</evidence>
<reference evidence="6 8" key="1">
    <citation type="journal article" date="2014" name="Genome Biol. Evol.">
        <title>The secreted proteins of Achlya hypogyna and Thraustotheca clavata identify the ancestral oomycete secretome and reveal gene acquisitions by horizontal gene transfer.</title>
        <authorList>
            <person name="Misner I."/>
            <person name="Blouin N."/>
            <person name="Leonard G."/>
            <person name="Richards T.A."/>
            <person name="Lane C.E."/>
        </authorList>
    </citation>
    <scope>NUCLEOTIDE SEQUENCE</scope>
    <source>
        <strain evidence="6 8">ATCC 48635</strain>
    </source>
</reference>
<evidence type="ECO:0000259" key="5">
    <source>
        <dbReference type="Pfam" id="PF01156"/>
    </source>
</evidence>
<keyword evidence="2 7" id="KW-0378">Hydrolase</keyword>
<accession>A0A0A7CNG4</accession>
<dbReference type="InterPro" id="IPR023186">
    <property type="entry name" value="IUNH"/>
</dbReference>
<organism evidence="6">
    <name type="scientific">Achlya hypogyna</name>
    <name type="common">Oomycete</name>
    <name type="synonym">Protoachlya hypogyna</name>
    <dbReference type="NCBI Taxonomy" id="1202772"/>
    <lineage>
        <taxon>Eukaryota</taxon>
        <taxon>Sar</taxon>
        <taxon>Stramenopiles</taxon>
        <taxon>Oomycota</taxon>
        <taxon>Saprolegniomycetes</taxon>
        <taxon>Saprolegniales</taxon>
        <taxon>Achlyaceae</taxon>
        <taxon>Achlya</taxon>
    </lineage>
</organism>
<dbReference type="GO" id="GO:0008477">
    <property type="term" value="F:purine nucleosidase activity"/>
    <property type="evidence" value="ECO:0007669"/>
    <property type="project" value="TreeGrafter"/>
</dbReference>
<dbReference type="InterPro" id="IPR001910">
    <property type="entry name" value="Inosine/uridine_hydrolase_dom"/>
</dbReference>
<keyword evidence="3" id="KW-0326">Glycosidase</keyword>
<dbReference type="OrthoDB" id="5783963at2759"/>
<dbReference type="GO" id="GO:0005829">
    <property type="term" value="C:cytosol"/>
    <property type="evidence" value="ECO:0007669"/>
    <property type="project" value="TreeGrafter"/>
</dbReference>
<keyword evidence="4" id="KW-0732">Signal</keyword>
<dbReference type="PANTHER" id="PTHR12304:SF46">
    <property type="entry name" value="INOSINE-ADENOSINE-GUANOSINE-NUCLEOSIDE HYDROLASE"/>
    <property type="match status" value="1"/>
</dbReference>
<dbReference type="AlphaFoldDB" id="A0A0A7CNG4"/>
<comment type="similarity">
    <text evidence="1">Belongs to the IUNH family.</text>
</comment>
<dbReference type="EMBL" id="KM038534">
    <property type="protein sequence ID" value="AIG55995.1"/>
    <property type="molecule type" value="Genomic_DNA"/>
</dbReference>
<feature type="chain" id="PRO_5002037074" evidence="4">
    <location>
        <begin position="21"/>
        <end position="386"/>
    </location>
</feature>
<name>A0A0A7CNG4_ACHHY</name>
<keyword evidence="8" id="KW-1185">Reference proteome</keyword>
<dbReference type="SUPFAM" id="SSF53590">
    <property type="entry name" value="Nucleoside hydrolase"/>
    <property type="match status" value="1"/>
</dbReference>
<evidence type="ECO:0000256" key="3">
    <source>
        <dbReference type="ARBA" id="ARBA00023295"/>
    </source>
</evidence>
<feature type="domain" description="Inosine/uridine-preferring nucleoside hydrolase" evidence="5">
    <location>
        <begin position="44"/>
        <end position="331"/>
    </location>
</feature>